<reference evidence="2" key="1">
    <citation type="submission" date="2017-04" db="EMBL/GenBank/DDBJ databases">
        <title>Population genomics of picophytoplankton unveils novel chromosome hypervariability.</title>
        <authorList>
            <consortium name="DOE Joint Genome Institute"/>
            <person name="Blanc-Mathieu R."/>
            <person name="Krasovec M."/>
            <person name="Hebrard M."/>
            <person name="Yau S."/>
            <person name="Desgranges E."/>
            <person name="Martin J."/>
            <person name="Schackwitz W."/>
            <person name="Kuo A."/>
            <person name="Salin G."/>
            <person name="Donnadieu C."/>
            <person name="Desdevises Y."/>
            <person name="Sanchez-Ferandin S."/>
            <person name="Moreau H."/>
            <person name="Rivals E."/>
            <person name="Grigoriev I.V."/>
            <person name="Grimsley N."/>
            <person name="Eyre-Walker A."/>
            <person name="Piganeau G."/>
        </authorList>
    </citation>
    <scope>NUCLEOTIDE SEQUENCE [LARGE SCALE GENOMIC DNA]</scope>
    <source>
        <strain evidence="2">RCC 1115</strain>
    </source>
</reference>
<dbReference type="EMBL" id="KZ155840">
    <property type="protein sequence ID" value="OUS41694.1"/>
    <property type="molecule type" value="Genomic_DNA"/>
</dbReference>
<organism evidence="2">
    <name type="scientific">Ostreococcus tauri</name>
    <name type="common">Marine green alga</name>
    <dbReference type="NCBI Taxonomy" id="70448"/>
    <lineage>
        <taxon>Eukaryota</taxon>
        <taxon>Viridiplantae</taxon>
        <taxon>Chlorophyta</taxon>
        <taxon>Mamiellophyceae</taxon>
        <taxon>Mamiellales</taxon>
        <taxon>Bathycoccaceae</taxon>
        <taxon>Ostreococcus</taxon>
    </lineage>
</organism>
<gene>
    <name evidence="2" type="ORF">BE221DRAFT_64875</name>
</gene>
<dbReference type="Proteomes" id="UP000195557">
    <property type="component" value="Unassembled WGS sequence"/>
</dbReference>
<proteinExistence type="predicted"/>
<sequence length="134" mass="15110">MSKKRRVTDVEETNGDDTPPRRVVCAPFPAPFRGVSDVGVIAVDDSVFDASLEAFAWDDTAFERVDARTCALPGKPIPRTQARYCSSCKKTLRADFFPEDKKTCEPCLRVHKAHARWRRRHVRVHGGGVRKRDG</sequence>
<evidence type="ECO:0000313" key="2">
    <source>
        <dbReference type="EMBL" id="OUS41694.1"/>
    </source>
</evidence>
<protein>
    <submittedName>
        <fullName evidence="2">Uncharacterized protein</fullName>
    </submittedName>
</protein>
<dbReference type="AlphaFoldDB" id="A0A1Y5I0P2"/>
<evidence type="ECO:0000256" key="1">
    <source>
        <dbReference type="SAM" id="MobiDB-lite"/>
    </source>
</evidence>
<feature type="region of interest" description="Disordered" evidence="1">
    <location>
        <begin position="1"/>
        <end position="20"/>
    </location>
</feature>
<name>A0A1Y5I0P2_OSTTA</name>
<accession>A0A1Y5I0P2</accession>